<reference evidence="5" key="1">
    <citation type="journal article" date="2023" name="IScience">
        <title>Live-bearing cockroach genome reveals convergent evolutionary mechanisms linked to viviparity in insects and beyond.</title>
        <authorList>
            <person name="Fouks B."/>
            <person name="Harrison M.C."/>
            <person name="Mikhailova A.A."/>
            <person name="Marchal E."/>
            <person name="English S."/>
            <person name="Carruthers M."/>
            <person name="Jennings E.C."/>
            <person name="Chiamaka E.L."/>
            <person name="Frigard R.A."/>
            <person name="Pippel M."/>
            <person name="Attardo G.M."/>
            <person name="Benoit J.B."/>
            <person name="Bornberg-Bauer E."/>
            <person name="Tobe S.S."/>
        </authorList>
    </citation>
    <scope>NUCLEOTIDE SEQUENCE</scope>
    <source>
        <tissue evidence="5">Testes</tissue>
    </source>
</reference>
<organism evidence="5 6">
    <name type="scientific">Diploptera punctata</name>
    <name type="common">Pacific beetle cockroach</name>
    <dbReference type="NCBI Taxonomy" id="6984"/>
    <lineage>
        <taxon>Eukaryota</taxon>
        <taxon>Metazoa</taxon>
        <taxon>Ecdysozoa</taxon>
        <taxon>Arthropoda</taxon>
        <taxon>Hexapoda</taxon>
        <taxon>Insecta</taxon>
        <taxon>Pterygota</taxon>
        <taxon>Neoptera</taxon>
        <taxon>Polyneoptera</taxon>
        <taxon>Dictyoptera</taxon>
        <taxon>Blattodea</taxon>
        <taxon>Blaberoidea</taxon>
        <taxon>Blaberidae</taxon>
        <taxon>Diplopterinae</taxon>
        <taxon>Diploptera</taxon>
    </lineage>
</organism>
<evidence type="ECO:0000256" key="3">
    <source>
        <dbReference type="ARBA" id="ARBA00044072"/>
    </source>
</evidence>
<evidence type="ECO:0000256" key="2">
    <source>
        <dbReference type="ARBA" id="ARBA00043942"/>
    </source>
</evidence>
<comment type="caution">
    <text evidence="5">The sequence shown here is derived from an EMBL/GenBank/DDBJ whole genome shotgun (WGS) entry which is preliminary data.</text>
</comment>
<dbReference type="PANTHER" id="PTHR28052">
    <property type="entry name" value="UPF0545 PROTEIN C22ORF39"/>
    <property type="match status" value="1"/>
</dbReference>
<sequence>MPEPDNEVDVWQIRPCELYKEEYNDCTSIKARFHQYFVHGETIDCTQWKRDYDNCIRWKNDNNSKAMKELLDSEKDRRLKRLEGHFKNNVWAKRTEPPEDWNKPLPERFVKEYENTYLYHRAKEMAENDGRKEIENRTLCVIS</sequence>
<comment type="subcellular location">
    <subcellularLocation>
        <location evidence="2">Synaptic cleft</location>
    </subcellularLocation>
</comment>
<dbReference type="GO" id="GO:0043083">
    <property type="term" value="C:synaptic cleft"/>
    <property type="evidence" value="ECO:0007669"/>
    <property type="project" value="UniProtKB-SubCell"/>
</dbReference>
<evidence type="ECO:0000313" key="5">
    <source>
        <dbReference type="EMBL" id="KAJ9582390.1"/>
    </source>
</evidence>
<reference evidence="5" key="2">
    <citation type="submission" date="2023-05" db="EMBL/GenBank/DDBJ databases">
        <authorList>
            <person name="Fouks B."/>
        </authorList>
    </citation>
    <scope>NUCLEOTIDE SEQUENCE</scope>
    <source>
        <strain evidence="5">Stay&amp;Tobe</strain>
        <tissue evidence="5">Testes</tissue>
    </source>
</reference>
<dbReference type="PANTHER" id="PTHR28052:SF1">
    <property type="entry name" value="UPF0545 PROTEIN C22ORF39"/>
    <property type="match status" value="1"/>
</dbReference>
<evidence type="ECO:0000256" key="1">
    <source>
        <dbReference type="ARBA" id="ARBA00006412"/>
    </source>
</evidence>
<dbReference type="InterPro" id="IPR021475">
    <property type="entry name" value="Pants/Emi1-like"/>
</dbReference>
<gene>
    <name evidence="5" type="ORF">L9F63_003243</name>
</gene>
<dbReference type="Proteomes" id="UP001233999">
    <property type="component" value="Unassembled WGS sequence"/>
</dbReference>
<name>A0AAD7ZL39_DIPPU</name>
<dbReference type="AlphaFoldDB" id="A0AAD7ZL39"/>
<dbReference type="Pfam" id="PF11326">
    <property type="entry name" value="PANTS-like"/>
    <property type="match status" value="1"/>
</dbReference>
<dbReference type="EMBL" id="JASPKZ010007802">
    <property type="protein sequence ID" value="KAJ9582390.1"/>
    <property type="molecule type" value="Genomic_DNA"/>
</dbReference>
<comment type="similarity">
    <text evidence="1">Belongs to the UPF0545 family.</text>
</comment>
<protein>
    <recommendedName>
        <fullName evidence="3">Synaptic plasticity regulator PANTS</fullName>
    </recommendedName>
    <alternativeName>
        <fullName evidence="4">Plasticity-associated neural transcript short</fullName>
    </alternativeName>
</protein>
<evidence type="ECO:0000256" key="4">
    <source>
        <dbReference type="ARBA" id="ARBA00044235"/>
    </source>
</evidence>
<evidence type="ECO:0000313" key="6">
    <source>
        <dbReference type="Proteomes" id="UP001233999"/>
    </source>
</evidence>
<keyword evidence="6" id="KW-1185">Reference proteome</keyword>
<accession>A0AAD7ZL39</accession>
<proteinExistence type="inferred from homology"/>